<feature type="region of interest" description="Disordered" evidence="1">
    <location>
        <begin position="1"/>
        <end position="24"/>
    </location>
</feature>
<dbReference type="EnsemblMetazoa" id="GBRI018955-RA">
    <property type="protein sequence ID" value="GBRI018955-PA"/>
    <property type="gene ID" value="GBRI018955"/>
</dbReference>
<protein>
    <submittedName>
        <fullName evidence="2">Uncharacterized protein</fullName>
    </submittedName>
</protein>
<dbReference type="Proteomes" id="UP000091820">
    <property type="component" value="Unassembled WGS sequence"/>
</dbReference>
<evidence type="ECO:0000256" key="1">
    <source>
        <dbReference type="SAM" id="MobiDB-lite"/>
    </source>
</evidence>
<accession>A0A1A9WGM5</accession>
<proteinExistence type="predicted"/>
<dbReference type="VEuPathDB" id="VectorBase:GBRI018955"/>
<keyword evidence="3" id="KW-1185">Reference proteome</keyword>
<organism evidence="2 3">
    <name type="scientific">Glossina brevipalpis</name>
    <dbReference type="NCBI Taxonomy" id="37001"/>
    <lineage>
        <taxon>Eukaryota</taxon>
        <taxon>Metazoa</taxon>
        <taxon>Ecdysozoa</taxon>
        <taxon>Arthropoda</taxon>
        <taxon>Hexapoda</taxon>
        <taxon>Insecta</taxon>
        <taxon>Pterygota</taxon>
        <taxon>Neoptera</taxon>
        <taxon>Endopterygota</taxon>
        <taxon>Diptera</taxon>
        <taxon>Brachycera</taxon>
        <taxon>Muscomorpha</taxon>
        <taxon>Hippoboscoidea</taxon>
        <taxon>Glossinidae</taxon>
        <taxon>Glossina</taxon>
    </lineage>
</organism>
<reference evidence="2" key="2">
    <citation type="submission" date="2020-05" db="UniProtKB">
        <authorList>
            <consortium name="EnsemblMetazoa"/>
        </authorList>
    </citation>
    <scope>IDENTIFICATION</scope>
    <source>
        <strain evidence="2">IAEA</strain>
    </source>
</reference>
<sequence length="94" mass="10626">MADTPVSSHKVEDNNVCNNDVDGKQKEPERIMLVNIEPGFDLVESKIIPANGSQLRNPSTDVFVVICMENQRTNHWSASEIFKIAQSSKFYMIK</sequence>
<evidence type="ECO:0000313" key="2">
    <source>
        <dbReference type="EnsemblMetazoa" id="GBRI018955-PA"/>
    </source>
</evidence>
<dbReference type="AlphaFoldDB" id="A0A1A9WGM5"/>
<evidence type="ECO:0000313" key="3">
    <source>
        <dbReference type="Proteomes" id="UP000091820"/>
    </source>
</evidence>
<name>A0A1A9WGM5_9MUSC</name>
<reference evidence="3" key="1">
    <citation type="submission" date="2014-03" db="EMBL/GenBank/DDBJ databases">
        <authorList>
            <person name="Aksoy S."/>
            <person name="Warren W."/>
            <person name="Wilson R.K."/>
        </authorList>
    </citation>
    <scope>NUCLEOTIDE SEQUENCE [LARGE SCALE GENOMIC DNA]</scope>
    <source>
        <strain evidence="3">IAEA</strain>
    </source>
</reference>